<organism evidence="5 6">
    <name type="scientific">Microbacterium marinilacus</name>
    <dbReference type="NCBI Taxonomy" id="415209"/>
    <lineage>
        <taxon>Bacteria</taxon>
        <taxon>Bacillati</taxon>
        <taxon>Actinomycetota</taxon>
        <taxon>Actinomycetes</taxon>
        <taxon>Micrococcales</taxon>
        <taxon>Microbacteriaceae</taxon>
        <taxon>Microbacterium</taxon>
    </lineage>
</organism>
<evidence type="ECO:0000259" key="4">
    <source>
        <dbReference type="PROSITE" id="PS50956"/>
    </source>
</evidence>
<comment type="caution">
    <text evidence="5">The sequence shown here is derived from an EMBL/GenBank/DDBJ whole genome shotgun (WGS) entry which is preliminary data.</text>
</comment>
<evidence type="ECO:0000313" key="5">
    <source>
        <dbReference type="EMBL" id="GAA3659087.1"/>
    </source>
</evidence>
<feature type="domain" description="HTH asnC-type" evidence="4">
    <location>
        <begin position="4"/>
        <end position="65"/>
    </location>
</feature>
<dbReference type="Proteomes" id="UP001410795">
    <property type="component" value="Unassembled WGS sequence"/>
</dbReference>
<name>A0ABP7BH39_9MICO</name>
<dbReference type="RefSeq" id="WP_221859096.1">
    <property type="nucleotide sequence ID" value="NZ_BAAAYV010000009.1"/>
</dbReference>
<reference evidence="6" key="1">
    <citation type="journal article" date="2019" name="Int. J. Syst. Evol. Microbiol.">
        <title>The Global Catalogue of Microorganisms (GCM) 10K type strain sequencing project: providing services to taxonomists for standard genome sequencing and annotation.</title>
        <authorList>
            <consortium name="The Broad Institute Genomics Platform"/>
            <consortium name="The Broad Institute Genome Sequencing Center for Infectious Disease"/>
            <person name="Wu L."/>
            <person name="Ma J."/>
        </authorList>
    </citation>
    <scope>NUCLEOTIDE SEQUENCE [LARGE SCALE GENOMIC DNA]</scope>
    <source>
        <strain evidence="6">JCM 16546</strain>
    </source>
</reference>
<dbReference type="InterPro" id="IPR000485">
    <property type="entry name" value="AsnC-type_HTH_dom"/>
</dbReference>
<dbReference type="PANTHER" id="PTHR30154:SF34">
    <property type="entry name" value="TRANSCRIPTIONAL REGULATOR AZLB"/>
    <property type="match status" value="1"/>
</dbReference>
<dbReference type="Pfam" id="PF13412">
    <property type="entry name" value="HTH_24"/>
    <property type="match status" value="1"/>
</dbReference>
<keyword evidence="1" id="KW-0805">Transcription regulation</keyword>
<dbReference type="SUPFAM" id="SSF54909">
    <property type="entry name" value="Dimeric alpha+beta barrel"/>
    <property type="match status" value="1"/>
</dbReference>
<dbReference type="Pfam" id="PF01037">
    <property type="entry name" value="AsnC_trans_reg"/>
    <property type="match status" value="1"/>
</dbReference>
<dbReference type="EMBL" id="BAAAYV010000009">
    <property type="protein sequence ID" value="GAA3659087.1"/>
    <property type="molecule type" value="Genomic_DNA"/>
</dbReference>
<dbReference type="SMART" id="SM00344">
    <property type="entry name" value="HTH_ASNC"/>
    <property type="match status" value="1"/>
</dbReference>
<evidence type="ECO:0000256" key="1">
    <source>
        <dbReference type="ARBA" id="ARBA00023015"/>
    </source>
</evidence>
<dbReference type="InterPro" id="IPR019885">
    <property type="entry name" value="Tscrpt_reg_HTH_AsnC-type_CS"/>
</dbReference>
<keyword evidence="3" id="KW-0804">Transcription</keyword>
<dbReference type="PANTHER" id="PTHR30154">
    <property type="entry name" value="LEUCINE-RESPONSIVE REGULATORY PROTEIN"/>
    <property type="match status" value="1"/>
</dbReference>
<dbReference type="InterPro" id="IPR019887">
    <property type="entry name" value="Tscrpt_reg_AsnC/Lrp_C"/>
</dbReference>
<evidence type="ECO:0000256" key="3">
    <source>
        <dbReference type="ARBA" id="ARBA00023163"/>
    </source>
</evidence>
<dbReference type="InterPro" id="IPR036388">
    <property type="entry name" value="WH-like_DNA-bd_sf"/>
</dbReference>
<accession>A0ABP7BH39</accession>
<proteinExistence type="predicted"/>
<dbReference type="Gene3D" id="1.10.10.10">
    <property type="entry name" value="Winged helix-like DNA-binding domain superfamily/Winged helix DNA-binding domain"/>
    <property type="match status" value="1"/>
</dbReference>
<evidence type="ECO:0000313" key="6">
    <source>
        <dbReference type="Proteomes" id="UP001410795"/>
    </source>
</evidence>
<dbReference type="PRINTS" id="PR00033">
    <property type="entry name" value="HTHASNC"/>
</dbReference>
<dbReference type="InterPro" id="IPR019888">
    <property type="entry name" value="Tscrpt_reg_AsnC-like"/>
</dbReference>
<dbReference type="SUPFAM" id="SSF46785">
    <property type="entry name" value="Winged helix' DNA-binding domain"/>
    <property type="match status" value="1"/>
</dbReference>
<dbReference type="Gene3D" id="3.30.70.920">
    <property type="match status" value="1"/>
</dbReference>
<protein>
    <submittedName>
        <fullName evidence="5">Lrp/AsnC family transcriptional regulator</fullName>
    </submittedName>
</protein>
<dbReference type="PROSITE" id="PS00519">
    <property type="entry name" value="HTH_ASNC_1"/>
    <property type="match status" value="1"/>
</dbReference>
<dbReference type="InterPro" id="IPR011008">
    <property type="entry name" value="Dimeric_a/b-barrel"/>
</dbReference>
<dbReference type="InterPro" id="IPR036390">
    <property type="entry name" value="WH_DNA-bd_sf"/>
</dbReference>
<sequence length="167" mass="18074">MATIDQLDVEILSRLTDNARLGIAELASDLGVSRTTVNLRLKRLEDDGVLLGFRPVIDLAQIGAGVRASLSIEIDQRRMPQIVQQLAGIPEVLEVSIRAGREDLLAHVAIGSLEELQVLTSRIVEIAGVRRTTSMFTVSTPVAHRVLPLLGKLAAGRGWGRSTPTPR</sequence>
<dbReference type="PROSITE" id="PS50956">
    <property type="entry name" value="HTH_ASNC_2"/>
    <property type="match status" value="1"/>
</dbReference>
<keyword evidence="6" id="KW-1185">Reference proteome</keyword>
<keyword evidence="2" id="KW-0238">DNA-binding</keyword>
<evidence type="ECO:0000256" key="2">
    <source>
        <dbReference type="ARBA" id="ARBA00023125"/>
    </source>
</evidence>
<gene>
    <name evidence="5" type="ORF">GCM10022202_19710</name>
</gene>